<dbReference type="EMBL" id="CP067140">
    <property type="protein sequence ID" value="WCR04551.1"/>
    <property type="molecule type" value="Genomic_DNA"/>
</dbReference>
<evidence type="ECO:0000256" key="4">
    <source>
        <dbReference type="ARBA" id="ARBA00023172"/>
    </source>
</evidence>
<dbReference type="InterPro" id="IPR010998">
    <property type="entry name" value="Integrase_recombinase_N"/>
</dbReference>
<dbReference type="InterPro" id="IPR013762">
    <property type="entry name" value="Integrase-like_cat_sf"/>
</dbReference>
<dbReference type="Pfam" id="PF13356">
    <property type="entry name" value="Arm-DNA-bind_3"/>
    <property type="match status" value="1"/>
</dbReference>
<feature type="domain" description="Tyr recombinase" evidence="5">
    <location>
        <begin position="225"/>
        <end position="404"/>
    </location>
</feature>
<proteinExistence type="inferred from homology"/>
<evidence type="ECO:0000313" key="8">
    <source>
        <dbReference type="Proteomes" id="UP000186216"/>
    </source>
</evidence>
<dbReference type="InterPro" id="IPR038488">
    <property type="entry name" value="Integrase_DNA-bd_sf"/>
</dbReference>
<keyword evidence="9" id="KW-1185">Reference proteome</keyword>
<dbReference type="InterPro" id="IPR025166">
    <property type="entry name" value="Integrase_DNA_bind_dom"/>
</dbReference>
<dbReference type="Gene3D" id="1.10.150.130">
    <property type="match status" value="1"/>
</dbReference>
<reference evidence="7 9" key="2">
    <citation type="submission" date="2021-01" db="EMBL/GenBank/DDBJ databases">
        <title>Biogeographic distribution of Paracoccus.</title>
        <authorList>
            <person name="Hollensteiner J."/>
            <person name="Leineberger J."/>
            <person name="Brinkhoff T."/>
            <person name="Daniel R."/>
        </authorList>
    </citation>
    <scope>NUCLEOTIDE SEQUENCE [LARGE SCALE GENOMIC DNA]</scope>
    <source>
        <strain evidence="7 9">DSM 18447</strain>
    </source>
</reference>
<comment type="similarity">
    <text evidence="1">Belongs to the 'phage' integrase family.</text>
</comment>
<organism evidence="6 8">
    <name type="scientific">Paracoccus saliphilus</name>
    <dbReference type="NCBI Taxonomy" id="405559"/>
    <lineage>
        <taxon>Bacteria</taxon>
        <taxon>Pseudomonadati</taxon>
        <taxon>Pseudomonadota</taxon>
        <taxon>Alphaproteobacteria</taxon>
        <taxon>Rhodobacterales</taxon>
        <taxon>Paracoccaceae</taxon>
        <taxon>Paracoccus</taxon>
    </lineage>
</organism>
<dbReference type="PROSITE" id="PS51898">
    <property type="entry name" value="TYR_RECOMBINASE"/>
    <property type="match status" value="1"/>
</dbReference>
<evidence type="ECO:0000256" key="2">
    <source>
        <dbReference type="ARBA" id="ARBA00022908"/>
    </source>
</evidence>
<dbReference type="GO" id="GO:0015074">
    <property type="term" value="P:DNA integration"/>
    <property type="evidence" value="ECO:0007669"/>
    <property type="project" value="UniProtKB-KW"/>
</dbReference>
<keyword evidence="2" id="KW-0229">DNA integration</keyword>
<evidence type="ECO:0000313" key="9">
    <source>
        <dbReference type="Proteomes" id="UP001215549"/>
    </source>
</evidence>
<dbReference type="EMBL" id="FTOU01000007">
    <property type="protein sequence ID" value="SIS86663.1"/>
    <property type="molecule type" value="Genomic_DNA"/>
</dbReference>
<evidence type="ECO:0000256" key="3">
    <source>
        <dbReference type="ARBA" id="ARBA00023125"/>
    </source>
</evidence>
<dbReference type="AlphaFoldDB" id="A0AA46A5S8"/>
<keyword evidence="3" id="KW-0238">DNA-binding</keyword>
<evidence type="ECO:0000313" key="7">
    <source>
        <dbReference type="EMBL" id="WCR04551.1"/>
    </source>
</evidence>
<dbReference type="PANTHER" id="PTHR30629">
    <property type="entry name" value="PROPHAGE INTEGRASE"/>
    <property type="match status" value="1"/>
</dbReference>
<evidence type="ECO:0000256" key="1">
    <source>
        <dbReference type="ARBA" id="ARBA00008857"/>
    </source>
</evidence>
<accession>A0AA46A5S8</accession>
<sequence>MPERKRIGLRDIRALQRGQTIYDASVTGFGARRQRSEAVSYIVVYRTAEGRQRMQTIGRHGSPWTPDEAREEARRILGEVAQGRDPAADRRNKREAPTISDLTDIYMADAENGRLLTRRGIAKKPSTIATDRSRIDAHIKPLLGSMKVAAVSRNDVKKFMAAVAEGKTHRRVRLDKPRAISNVRGGKGSASRTVGLLGALFTYAQEKGWRDDNPVRGVTRYADGKRNRRLSAAEYKSLGDALHGLSVAEHGAIWPDAIACVRFLALTGWRRGEALNLRWRAVDLETRTATLHDTKTGASIRPLSHRACDVLQAMVRGEPGALVFRPARGNTIMSGLPKYMKKIVAVAGLPPDVTAHVLRHSFASVAADGGASELTIAALLGHRAGSVTSRYTHHADAVLLAAADKVADKIAEAMGEPVPTGEIINLDEVRG</sequence>
<reference evidence="6 8" key="1">
    <citation type="submission" date="2017-01" db="EMBL/GenBank/DDBJ databases">
        <authorList>
            <person name="Varghese N."/>
            <person name="Submissions S."/>
        </authorList>
    </citation>
    <scope>NUCLEOTIDE SEQUENCE [LARGE SCALE GENOMIC DNA]</scope>
    <source>
        <strain evidence="6 8">DSM 18447</strain>
    </source>
</reference>
<dbReference type="SUPFAM" id="SSF56349">
    <property type="entry name" value="DNA breaking-rejoining enzymes"/>
    <property type="match status" value="1"/>
</dbReference>
<dbReference type="RefSeq" id="WP_076525939.1">
    <property type="nucleotide sequence ID" value="NZ_CP067140.1"/>
</dbReference>
<dbReference type="GO" id="GO:0006310">
    <property type="term" value="P:DNA recombination"/>
    <property type="evidence" value="ECO:0007669"/>
    <property type="project" value="UniProtKB-KW"/>
</dbReference>
<dbReference type="GO" id="GO:0003677">
    <property type="term" value="F:DNA binding"/>
    <property type="evidence" value="ECO:0007669"/>
    <property type="project" value="UniProtKB-KW"/>
</dbReference>
<keyword evidence="4" id="KW-0233">DNA recombination</keyword>
<protein>
    <submittedName>
        <fullName evidence="6">Site-specific recombinase XerD</fullName>
    </submittedName>
    <submittedName>
        <fullName evidence="7">Tyrosine-type recombinase/integrase</fullName>
    </submittedName>
</protein>
<gene>
    <name evidence="7" type="ORF">JHX88_07480</name>
    <name evidence="6" type="ORF">SAMN05421772_1075</name>
</gene>
<dbReference type="Gene3D" id="1.10.443.10">
    <property type="entry name" value="Intergrase catalytic core"/>
    <property type="match status" value="1"/>
</dbReference>
<dbReference type="Proteomes" id="UP001215549">
    <property type="component" value="Chromosome"/>
</dbReference>
<evidence type="ECO:0000259" key="5">
    <source>
        <dbReference type="PROSITE" id="PS51898"/>
    </source>
</evidence>
<dbReference type="InterPro" id="IPR011010">
    <property type="entry name" value="DNA_brk_join_enz"/>
</dbReference>
<dbReference type="Pfam" id="PF00589">
    <property type="entry name" value="Phage_integrase"/>
    <property type="match status" value="1"/>
</dbReference>
<dbReference type="CDD" id="cd00796">
    <property type="entry name" value="INT_Rci_Hp1_C"/>
    <property type="match status" value="1"/>
</dbReference>
<name>A0AA46A5S8_9RHOB</name>
<evidence type="ECO:0000313" key="6">
    <source>
        <dbReference type="EMBL" id="SIS86663.1"/>
    </source>
</evidence>
<dbReference type="InterPro" id="IPR002104">
    <property type="entry name" value="Integrase_catalytic"/>
</dbReference>
<dbReference type="InterPro" id="IPR050808">
    <property type="entry name" value="Phage_Integrase"/>
</dbReference>
<dbReference type="Proteomes" id="UP000186216">
    <property type="component" value="Unassembled WGS sequence"/>
</dbReference>
<dbReference type="Gene3D" id="3.30.160.390">
    <property type="entry name" value="Integrase, DNA-binding domain"/>
    <property type="match status" value="1"/>
</dbReference>
<dbReference type="PANTHER" id="PTHR30629:SF2">
    <property type="entry name" value="PROPHAGE INTEGRASE INTS-RELATED"/>
    <property type="match status" value="1"/>
</dbReference>